<sequence length="207" mass="23168">MPGPLVLGAPAAGSALLAAAEWTLAACVAGLVAVGIMEGTKDKEKTDEKDKAEARTDAISTTREKCDKCPAIGQVVVFWEKCPSYSNITIEYQTRIAGTTYDPALVAIQTWKCQTVNFDGWKPENCLFLEAKALYDQFFKNGVPMDWWKVSKSGHLSMINQAERQQEVCDAFDGIPRSHWHFLQPISFAYYTRWFSIHPNITVFHTI</sequence>
<gene>
    <name evidence="2" type="ORF">Xmir_00716</name>
</gene>
<name>A0A2D0JW19_9GAMM</name>
<dbReference type="Proteomes" id="UP000221980">
    <property type="component" value="Unassembled WGS sequence"/>
</dbReference>
<protein>
    <recommendedName>
        <fullName evidence="1">Tox-REase-5 domain-containing protein</fullName>
    </recommendedName>
</protein>
<dbReference type="Pfam" id="PF15648">
    <property type="entry name" value="Tox-REase-5"/>
    <property type="match status" value="1"/>
</dbReference>
<evidence type="ECO:0000259" key="1">
    <source>
        <dbReference type="Pfam" id="PF15648"/>
    </source>
</evidence>
<keyword evidence="3" id="KW-1185">Reference proteome</keyword>
<dbReference type="RefSeq" id="WP_099113063.1">
    <property type="nucleotide sequence ID" value="NZ_CAWNQI010000051.1"/>
</dbReference>
<organism evidence="2 3">
    <name type="scientific">Xenorhabdus miraniensis</name>
    <dbReference type="NCBI Taxonomy" id="351674"/>
    <lineage>
        <taxon>Bacteria</taxon>
        <taxon>Pseudomonadati</taxon>
        <taxon>Pseudomonadota</taxon>
        <taxon>Gammaproteobacteria</taxon>
        <taxon>Enterobacterales</taxon>
        <taxon>Morganellaceae</taxon>
        <taxon>Xenorhabdus</taxon>
    </lineage>
</organism>
<dbReference type="InterPro" id="IPR028904">
    <property type="entry name" value="Tox-REase-5_dom"/>
</dbReference>
<evidence type="ECO:0000313" key="3">
    <source>
        <dbReference type="Proteomes" id="UP000221980"/>
    </source>
</evidence>
<accession>A0A2D0JW19</accession>
<dbReference type="EMBL" id="NITZ01000002">
    <property type="protein sequence ID" value="PHM50533.1"/>
    <property type="molecule type" value="Genomic_DNA"/>
</dbReference>
<reference evidence="2 3" key="1">
    <citation type="journal article" date="2017" name="Nat. Microbiol.">
        <title>Natural product diversity associated with the nematode symbionts Photorhabdus and Xenorhabdus.</title>
        <authorList>
            <person name="Tobias N.J."/>
            <person name="Wolff H."/>
            <person name="Djahanschiri B."/>
            <person name="Grundmann F."/>
            <person name="Kronenwerth M."/>
            <person name="Shi Y.M."/>
            <person name="Simonyi S."/>
            <person name="Grun P."/>
            <person name="Shapiro-Ilan D."/>
            <person name="Pidot S.J."/>
            <person name="Stinear T.P."/>
            <person name="Ebersberger I."/>
            <person name="Bode H.B."/>
        </authorList>
    </citation>
    <scope>NUCLEOTIDE SEQUENCE [LARGE SCALE GENOMIC DNA]</scope>
    <source>
        <strain evidence="2 3">DSM 17902</strain>
    </source>
</reference>
<dbReference type="OrthoDB" id="6894922at2"/>
<comment type="caution">
    <text evidence="2">The sequence shown here is derived from an EMBL/GenBank/DDBJ whole genome shotgun (WGS) entry which is preliminary data.</text>
</comment>
<proteinExistence type="predicted"/>
<dbReference type="AlphaFoldDB" id="A0A2D0JW19"/>
<feature type="domain" description="Tox-REase-5" evidence="1">
    <location>
        <begin position="89"/>
        <end position="185"/>
    </location>
</feature>
<evidence type="ECO:0000313" key="2">
    <source>
        <dbReference type="EMBL" id="PHM50533.1"/>
    </source>
</evidence>